<comment type="similarity">
    <text evidence="5">Belongs to the class I-like SAM-binding methyltransferase superfamily. RsmB/NOP family.</text>
</comment>
<keyword evidence="4 5" id="KW-0694">RNA-binding</keyword>
<dbReference type="AlphaFoldDB" id="A0A6A4IEH0"/>
<dbReference type="SUPFAM" id="SSF53335">
    <property type="entry name" value="S-adenosyl-L-methionine-dependent methyltransferases"/>
    <property type="match status" value="1"/>
</dbReference>
<evidence type="ECO:0000256" key="2">
    <source>
        <dbReference type="ARBA" id="ARBA00022679"/>
    </source>
</evidence>
<dbReference type="InterPro" id="IPR049560">
    <property type="entry name" value="MeTrfase_RsmB-F_NOP2_cat"/>
</dbReference>
<dbReference type="PROSITE" id="PS51686">
    <property type="entry name" value="SAM_MT_RSMB_NOP"/>
    <property type="match status" value="1"/>
</dbReference>
<gene>
    <name evidence="7" type="ORF">BT96DRAFT_1103401</name>
</gene>
<dbReference type="Pfam" id="PF21148">
    <property type="entry name" value="NSUN5_fdxn-like"/>
    <property type="match status" value="1"/>
</dbReference>
<dbReference type="InterPro" id="IPR049561">
    <property type="entry name" value="NSUN5_7_fdxn-like"/>
</dbReference>
<dbReference type="Gene3D" id="3.30.70.1170">
    <property type="entry name" value="Sun protein, domain 3"/>
    <property type="match status" value="1"/>
</dbReference>
<dbReference type="GO" id="GO:0005730">
    <property type="term" value="C:nucleolus"/>
    <property type="evidence" value="ECO:0007669"/>
    <property type="project" value="TreeGrafter"/>
</dbReference>
<dbReference type="Gene3D" id="3.40.50.150">
    <property type="entry name" value="Vaccinia Virus protein VP39"/>
    <property type="match status" value="1"/>
</dbReference>
<evidence type="ECO:0000256" key="5">
    <source>
        <dbReference type="PROSITE-ProRule" id="PRU01023"/>
    </source>
</evidence>
<sequence length="242" mass="26731">MQFNISASKKEFSKDEDIPALLLFHPQVSFQDKEAYKTAKVILQDKASCFPAVVLNPPASAESTVIDATSTPGNKTSHLSTLMCNLGTPFAFERDHKRFLSLQTMLSKAKCQNVEPINADFLVVNPMDSKYSKVMHILLDPSCSGSGIVTHLDYLVKSVEQEANSVQEDQQNKLAAFQLMMIKHAMKFPSVQQIIYSTCSIHAIKDKHIVCAALESAKALSCKLQTHSPKPSPTAMEALWIC</sequence>
<feature type="binding site" evidence="5">
    <location>
        <position position="93"/>
    </location>
    <ligand>
        <name>S-adenosyl-L-methionine</name>
        <dbReference type="ChEBI" id="CHEBI:59789"/>
    </ligand>
</feature>
<dbReference type="PRINTS" id="PR02008">
    <property type="entry name" value="RCMTFAMILY"/>
</dbReference>
<dbReference type="EMBL" id="ML769391">
    <property type="protein sequence ID" value="KAE9408400.1"/>
    <property type="molecule type" value="Genomic_DNA"/>
</dbReference>
<proteinExistence type="inferred from homology"/>
<dbReference type="Proteomes" id="UP000799118">
    <property type="component" value="Unassembled WGS sequence"/>
</dbReference>
<feature type="binding site" evidence="5">
    <location>
        <position position="140"/>
    </location>
    <ligand>
        <name>S-adenosyl-L-methionine</name>
        <dbReference type="ChEBI" id="CHEBI:59789"/>
    </ligand>
</feature>
<dbReference type="GO" id="GO:0003723">
    <property type="term" value="F:RNA binding"/>
    <property type="evidence" value="ECO:0007669"/>
    <property type="project" value="UniProtKB-UniRule"/>
</dbReference>
<organism evidence="7 8">
    <name type="scientific">Gymnopus androsaceus JB14</name>
    <dbReference type="NCBI Taxonomy" id="1447944"/>
    <lineage>
        <taxon>Eukaryota</taxon>
        <taxon>Fungi</taxon>
        <taxon>Dikarya</taxon>
        <taxon>Basidiomycota</taxon>
        <taxon>Agaricomycotina</taxon>
        <taxon>Agaricomycetes</taxon>
        <taxon>Agaricomycetidae</taxon>
        <taxon>Agaricales</taxon>
        <taxon>Marasmiineae</taxon>
        <taxon>Omphalotaceae</taxon>
        <taxon>Gymnopus</taxon>
    </lineage>
</organism>
<feature type="binding site" evidence="5">
    <location>
        <position position="120"/>
    </location>
    <ligand>
        <name>S-adenosyl-L-methionine</name>
        <dbReference type="ChEBI" id="CHEBI:59789"/>
    </ligand>
</feature>
<dbReference type="GO" id="GO:0008173">
    <property type="term" value="F:RNA methyltransferase activity"/>
    <property type="evidence" value="ECO:0007669"/>
    <property type="project" value="InterPro"/>
</dbReference>
<reference evidence="7" key="1">
    <citation type="journal article" date="2019" name="Environ. Microbiol.">
        <title>Fungal ecological strategies reflected in gene transcription - a case study of two litter decomposers.</title>
        <authorList>
            <person name="Barbi F."/>
            <person name="Kohler A."/>
            <person name="Barry K."/>
            <person name="Baskaran P."/>
            <person name="Daum C."/>
            <person name="Fauchery L."/>
            <person name="Ihrmark K."/>
            <person name="Kuo A."/>
            <person name="LaButti K."/>
            <person name="Lipzen A."/>
            <person name="Morin E."/>
            <person name="Grigoriev I.V."/>
            <person name="Henrissat B."/>
            <person name="Lindahl B."/>
            <person name="Martin F."/>
        </authorList>
    </citation>
    <scope>NUCLEOTIDE SEQUENCE</scope>
    <source>
        <strain evidence="7">JB14</strain>
    </source>
</reference>
<feature type="domain" description="SAM-dependent MTase RsmB/NOP-type" evidence="6">
    <location>
        <begin position="1"/>
        <end position="242"/>
    </location>
</feature>
<evidence type="ECO:0000256" key="3">
    <source>
        <dbReference type="ARBA" id="ARBA00022691"/>
    </source>
</evidence>
<dbReference type="OrthoDB" id="435282at2759"/>
<dbReference type="InterPro" id="IPR029063">
    <property type="entry name" value="SAM-dependent_MTases_sf"/>
</dbReference>
<comment type="caution">
    <text evidence="5">Lacks conserved residue(s) required for the propagation of feature annotation.</text>
</comment>
<name>A0A6A4IEH0_9AGAR</name>
<evidence type="ECO:0000256" key="1">
    <source>
        <dbReference type="ARBA" id="ARBA00022603"/>
    </source>
</evidence>
<dbReference type="PANTHER" id="PTHR22807:SF4">
    <property type="entry name" value="28S RRNA (CYTOSINE-C(5))-METHYLTRANSFERASE"/>
    <property type="match status" value="1"/>
</dbReference>
<dbReference type="Pfam" id="PF01189">
    <property type="entry name" value="Methyltr_RsmB-F"/>
    <property type="match status" value="1"/>
</dbReference>
<evidence type="ECO:0000259" key="6">
    <source>
        <dbReference type="PROSITE" id="PS51686"/>
    </source>
</evidence>
<protein>
    <submittedName>
        <fullName evidence="7">S-adenosyl-L-methionine-dependent methyltransferase</fullName>
    </submittedName>
</protein>
<evidence type="ECO:0000256" key="4">
    <source>
        <dbReference type="ARBA" id="ARBA00022884"/>
    </source>
</evidence>
<dbReference type="PANTHER" id="PTHR22807">
    <property type="entry name" value="NOP2 YEAST -RELATED NOL1/NOP2/FMU SUN DOMAIN-CONTAINING"/>
    <property type="match status" value="1"/>
</dbReference>
<feature type="active site" description="Nucleophile" evidence="5">
    <location>
        <position position="199"/>
    </location>
</feature>
<keyword evidence="8" id="KW-1185">Reference proteome</keyword>
<keyword evidence="3 5" id="KW-0949">S-adenosyl-L-methionine</keyword>
<dbReference type="GO" id="GO:0070475">
    <property type="term" value="P:rRNA base methylation"/>
    <property type="evidence" value="ECO:0007669"/>
    <property type="project" value="TreeGrafter"/>
</dbReference>
<keyword evidence="1 5" id="KW-0489">Methyltransferase</keyword>
<accession>A0A6A4IEH0</accession>
<keyword evidence="2 5" id="KW-0808">Transferase</keyword>
<evidence type="ECO:0000313" key="8">
    <source>
        <dbReference type="Proteomes" id="UP000799118"/>
    </source>
</evidence>
<dbReference type="InterPro" id="IPR001678">
    <property type="entry name" value="MeTrfase_RsmB-F_NOP2_dom"/>
</dbReference>
<dbReference type="InterPro" id="IPR023267">
    <property type="entry name" value="RCMT"/>
</dbReference>
<evidence type="ECO:0000313" key="7">
    <source>
        <dbReference type="EMBL" id="KAE9408400.1"/>
    </source>
</evidence>